<organism evidence="1 2">
    <name type="scientific">Streptomyces graminofaciens</name>
    <dbReference type="NCBI Taxonomy" id="68212"/>
    <lineage>
        <taxon>Bacteria</taxon>
        <taxon>Bacillati</taxon>
        <taxon>Actinomycetota</taxon>
        <taxon>Actinomycetes</taxon>
        <taxon>Kitasatosporales</taxon>
        <taxon>Streptomycetaceae</taxon>
        <taxon>Streptomyces</taxon>
    </lineage>
</organism>
<protein>
    <recommendedName>
        <fullName evidence="3">DUF742 domain-containing protein</fullName>
    </recommendedName>
</protein>
<evidence type="ECO:0000313" key="2">
    <source>
        <dbReference type="Proteomes" id="UP001321542"/>
    </source>
</evidence>
<dbReference type="EMBL" id="AP018448">
    <property type="protein sequence ID" value="BBC32098.1"/>
    <property type="molecule type" value="Genomic_DNA"/>
</dbReference>
<dbReference type="PANTHER" id="PTHR36221:SF1">
    <property type="entry name" value="DUF742 DOMAIN-CONTAINING PROTEIN"/>
    <property type="match status" value="1"/>
</dbReference>
<evidence type="ECO:0000313" key="1">
    <source>
        <dbReference type="EMBL" id="BBC32098.1"/>
    </source>
</evidence>
<dbReference type="Pfam" id="PF05331">
    <property type="entry name" value="DUF742"/>
    <property type="match status" value="1"/>
</dbReference>
<accession>A0ABN5VIF0</accession>
<reference evidence="1 2" key="1">
    <citation type="journal article" date="2010" name="ChemBioChem">
        <title>Cloning and characterization of the biosynthetic gene cluster of 16-membered macrolide antibiotic FD-891: involvement of a dual functional cytochrome P450 monooxygenase catalyzing epoxidation and hydroxylation.</title>
        <authorList>
            <person name="Kudo F."/>
            <person name="Motegi A."/>
            <person name="Mizoue K."/>
            <person name="Eguchi T."/>
        </authorList>
    </citation>
    <scope>NUCLEOTIDE SEQUENCE [LARGE SCALE GENOMIC DNA]</scope>
    <source>
        <strain evidence="1 2">A-8890</strain>
    </source>
</reference>
<dbReference type="PANTHER" id="PTHR36221">
    <property type="entry name" value="DUF742 DOMAIN-CONTAINING PROTEIN"/>
    <property type="match status" value="1"/>
</dbReference>
<dbReference type="RefSeq" id="WP_286251058.1">
    <property type="nucleotide sequence ID" value="NZ_AP018448.1"/>
</dbReference>
<name>A0ABN5VIF0_9ACTN</name>
<keyword evidence="2" id="KW-1185">Reference proteome</keyword>
<dbReference type="Proteomes" id="UP001321542">
    <property type="component" value="Chromosome"/>
</dbReference>
<gene>
    <name evidence="1" type="ORF">SGFS_033920</name>
</gene>
<sequence length="124" mass="13850">MREPRWLDDEQAGRHVRPYAITGGRTRHSQHHFTLITLVVSRFIHESDQDHLEPEAMAILALCRDRAVAVAEIAGTLDLPVSVVKVLCGDLLNAELIIVQSPPALTEQPSVDLIERVMDGIRQL</sequence>
<proteinExistence type="predicted"/>
<evidence type="ECO:0008006" key="3">
    <source>
        <dbReference type="Google" id="ProtNLM"/>
    </source>
</evidence>
<dbReference type="InterPro" id="IPR007995">
    <property type="entry name" value="DUF742"/>
</dbReference>
<reference evidence="1 2" key="2">
    <citation type="journal article" date="2023" name="ChemBioChem">
        <title>Acyltransferase Domain Exchange between Two Independent Type I Polyketide Synthases in the Same Producer Strain of Macrolide Antibiotics.</title>
        <authorList>
            <person name="Kudo F."/>
            <person name="Kishikawa K."/>
            <person name="Tsuboi K."/>
            <person name="Kido T."/>
            <person name="Usui T."/>
            <person name="Hashimoto J."/>
            <person name="Shin-Ya K."/>
            <person name="Miyanaga A."/>
            <person name="Eguchi T."/>
        </authorList>
    </citation>
    <scope>NUCLEOTIDE SEQUENCE [LARGE SCALE GENOMIC DNA]</scope>
    <source>
        <strain evidence="1 2">A-8890</strain>
    </source>
</reference>